<dbReference type="PANTHER" id="PTHR33973">
    <property type="entry name" value="OS07G0153300 PROTEIN"/>
    <property type="match status" value="1"/>
</dbReference>
<evidence type="ECO:0000313" key="2">
    <source>
        <dbReference type="Proteomes" id="UP001216390"/>
    </source>
</evidence>
<dbReference type="AlphaFoldDB" id="A0AAE9Y4I0"/>
<gene>
    <name evidence="1" type="ORF">PO878_16910</name>
</gene>
<reference evidence="1" key="1">
    <citation type="submission" date="2023-01" db="EMBL/GenBank/DDBJ databases">
        <title>The diversity of Class Acidimicrobiia in South China Sea sediment environments and the proposal of Iamia marina sp. nov., a novel species of the genus Iamia.</title>
        <authorList>
            <person name="He Y."/>
            <person name="Tian X."/>
        </authorList>
    </citation>
    <scope>NUCLEOTIDE SEQUENCE</scope>
    <source>
        <strain evidence="1">DSM 19957</strain>
    </source>
</reference>
<keyword evidence="2" id="KW-1185">Reference proteome</keyword>
<organism evidence="1 2">
    <name type="scientific">Iamia majanohamensis</name>
    <dbReference type="NCBI Taxonomy" id="467976"/>
    <lineage>
        <taxon>Bacteria</taxon>
        <taxon>Bacillati</taxon>
        <taxon>Actinomycetota</taxon>
        <taxon>Acidimicrobiia</taxon>
        <taxon>Acidimicrobiales</taxon>
        <taxon>Iamiaceae</taxon>
        <taxon>Iamia</taxon>
    </lineage>
</organism>
<evidence type="ECO:0000313" key="1">
    <source>
        <dbReference type="EMBL" id="WCO66184.1"/>
    </source>
</evidence>
<dbReference type="EMBL" id="CP116942">
    <property type="protein sequence ID" value="WCO66184.1"/>
    <property type="molecule type" value="Genomic_DNA"/>
</dbReference>
<accession>A0AAE9Y4I0</accession>
<dbReference type="PANTHER" id="PTHR33973:SF4">
    <property type="entry name" value="OS07G0153300 PROTEIN"/>
    <property type="match status" value="1"/>
</dbReference>
<dbReference type="InterPro" id="IPR010775">
    <property type="entry name" value="DUF1365"/>
</dbReference>
<dbReference type="RefSeq" id="WP_272735708.1">
    <property type="nucleotide sequence ID" value="NZ_CP116942.1"/>
</dbReference>
<name>A0AAE9Y4I0_9ACTN</name>
<dbReference type="Proteomes" id="UP001216390">
    <property type="component" value="Chromosome"/>
</dbReference>
<sequence length="273" mass="30773">MVATVAPATPELRPGAPARRSALYEGTIGHRRHIDVGHGFSQPVVMAYLDLDEVGHAFDAHPLWSGHRPAPVRFRREDMHGDPDVPLDVAVRRTVADEVGTPPAGPVRVLTTLRHWGWTFNPISLYFCFDGADSRLETVLAEVTNTPWHERHAYVLPFPDPETAATEGVRFAKELHVSPFMDLDLDHVLRVTPPGAPTMTVEMDDRRRDASDELVFSARLTLERRPLDRASMSHVLRHHALPSHRVSAGIYRNALRLWRKGAPFRHHPHRSTK</sequence>
<dbReference type="KEGG" id="ima:PO878_16910"/>
<proteinExistence type="predicted"/>
<dbReference type="Pfam" id="PF07103">
    <property type="entry name" value="DUF1365"/>
    <property type="match status" value="1"/>
</dbReference>
<protein>
    <submittedName>
        <fullName evidence="1">DUF1365 domain-containing protein</fullName>
    </submittedName>
</protein>